<protein>
    <submittedName>
        <fullName evidence="1">Uncharacterized protein</fullName>
    </submittedName>
</protein>
<organism evidence="1 2">
    <name type="scientific">Pseudomonas syringae pv. atrofaciens</name>
    <dbReference type="NCBI Taxonomy" id="192087"/>
    <lineage>
        <taxon>Bacteria</taxon>
        <taxon>Pseudomonadati</taxon>
        <taxon>Pseudomonadota</taxon>
        <taxon>Gammaproteobacteria</taxon>
        <taxon>Pseudomonadales</taxon>
        <taxon>Pseudomonadaceae</taxon>
        <taxon>Pseudomonas</taxon>
        <taxon>Pseudomonas syringae</taxon>
    </lineage>
</organism>
<accession>A0A0P9KSI2</accession>
<evidence type="ECO:0000313" key="1">
    <source>
        <dbReference type="EMBL" id="AVX25777.1"/>
    </source>
</evidence>
<reference evidence="1 2" key="1">
    <citation type="submission" date="2018-04" db="EMBL/GenBank/DDBJ databases">
        <authorList>
            <person name="Cha J.-S."/>
        </authorList>
    </citation>
    <scope>NUCLEOTIDE SEQUENCE [LARGE SCALE GENOMIC DNA]</scope>
    <source>
        <strain evidence="1 2">LMG5095</strain>
    </source>
</reference>
<sequence length="67" mass="7640">MFFNQISVAPGFIGLQTSTNTLSTEAPTDFGYNFAQIPHALWTMSKMAEKTFLSRRFHEQHTALIIF</sequence>
<name>A0A0P9KSI2_PSESX</name>
<dbReference type="Proteomes" id="UP000240475">
    <property type="component" value="Chromosome"/>
</dbReference>
<dbReference type="AlphaFoldDB" id="A0A0P9KSI2"/>
<evidence type="ECO:0000313" key="2">
    <source>
        <dbReference type="Proteomes" id="UP000240475"/>
    </source>
</evidence>
<dbReference type="EMBL" id="CP028490">
    <property type="protein sequence ID" value="AVX25777.1"/>
    <property type="molecule type" value="Genomic_DNA"/>
</dbReference>
<proteinExistence type="predicted"/>
<gene>
    <name evidence="1" type="ORF">DA456_21585</name>
</gene>